<dbReference type="Gene3D" id="3.40.50.1820">
    <property type="entry name" value="alpha/beta hydrolase"/>
    <property type="match status" value="1"/>
</dbReference>
<dbReference type="InterPro" id="IPR029058">
    <property type="entry name" value="AB_hydrolase_fold"/>
</dbReference>
<keyword evidence="1" id="KW-0378">Hydrolase</keyword>
<dbReference type="SUPFAM" id="SSF53474">
    <property type="entry name" value="alpha/beta-Hydrolases"/>
    <property type="match status" value="1"/>
</dbReference>
<accession>A0A4P5PB73</accession>
<keyword evidence="2" id="KW-1185">Reference proteome</keyword>
<proteinExistence type="predicted"/>
<dbReference type="GO" id="GO:0016787">
    <property type="term" value="F:hydrolase activity"/>
    <property type="evidence" value="ECO:0007669"/>
    <property type="project" value="UniProtKB-KW"/>
</dbReference>
<gene>
    <name evidence="1" type="ORF">NRIC_33060</name>
</gene>
<protein>
    <submittedName>
        <fullName evidence="1">Hydrolase</fullName>
    </submittedName>
</protein>
<evidence type="ECO:0000313" key="2">
    <source>
        <dbReference type="Proteomes" id="UP000290567"/>
    </source>
</evidence>
<dbReference type="Proteomes" id="UP000290567">
    <property type="component" value="Unassembled WGS sequence"/>
</dbReference>
<dbReference type="InterPro" id="IPR010315">
    <property type="entry name" value="DUF915_hydro-like"/>
</dbReference>
<dbReference type="OrthoDB" id="503948at2"/>
<dbReference type="Pfam" id="PF06028">
    <property type="entry name" value="DUF915"/>
    <property type="match status" value="1"/>
</dbReference>
<sequence length="284" mass="31840">MRKIGIGISLLLCLAIAAFGIYYRQIRFVRPSPLVKQDGIAYQNTPTVFIHGYQGNSFSFGPLLRSLENEGVAKKEMVITVEADGHLQVDGTLDHRKENPTIMVLFSQDVPDEIQQSQWVNRVMSYLYDQGIRQVNLVSHSMGGVSSLRYLLEDAGKNQPMVKKLVTIAAPFNDLEIAEDTEEIFAYELHEAGPSGETPIYQYFDQAMEKLPAHLEVLNVAGDLKDGTESDGSVSTHSAFSLRFLLESHTDKYQELLVNGRAGGHSRITRSQQLKKALIHFLWK</sequence>
<name>A0A4P5PB73_9ENTE</name>
<dbReference type="RefSeq" id="WP_146623813.1">
    <property type="nucleotide sequence ID" value="NZ_BJCC01000032.1"/>
</dbReference>
<dbReference type="EMBL" id="BJCC01000032">
    <property type="protein sequence ID" value="GCF95415.1"/>
    <property type="molecule type" value="Genomic_DNA"/>
</dbReference>
<organism evidence="1 2">
    <name type="scientific">Enterococcus florum</name>
    <dbReference type="NCBI Taxonomy" id="2480627"/>
    <lineage>
        <taxon>Bacteria</taxon>
        <taxon>Bacillati</taxon>
        <taxon>Bacillota</taxon>
        <taxon>Bacilli</taxon>
        <taxon>Lactobacillales</taxon>
        <taxon>Enterococcaceae</taxon>
        <taxon>Enterococcus</taxon>
    </lineage>
</organism>
<dbReference type="AlphaFoldDB" id="A0A4P5PB73"/>
<evidence type="ECO:0000313" key="1">
    <source>
        <dbReference type="EMBL" id="GCF95415.1"/>
    </source>
</evidence>
<reference evidence="2" key="1">
    <citation type="submission" date="2019-02" db="EMBL/GenBank/DDBJ databases">
        <title>Draft genome sequence of Enterococcus sp. Gos25-1.</title>
        <authorList>
            <person name="Tanaka N."/>
            <person name="Shiwa Y."/>
            <person name="Fujita N."/>
        </authorList>
    </citation>
    <scope>NUCLEOTIDE SEQUENCE [LARGE SCALE GENOMIC DNA]</scope>
    <source>
        <strain evidence="2">Gos25-1</strain>
    </source>
</reference>
<comment type="caution">
    <text evidence="1">The sequence shown here is derived from an EMBL/GenBank/DDBJ whole genome shotgun (WGS) entry which is preliminary data.</text>
</comment>